<protein>
    <submittedName>
        <fullName evidence="1">Uncharacterized protein</fullName>
    </submittedName>
</protein>
<dbReference type="Proteomes" id="UP000319280">
    <property type="component" value="Unassembled WGS sequence"/>
</dbReference>
<reference evidence="1 2" key="1">
    <citation type="submission" date="2019-07" db="EMBL/GenBank/DDBJ databases">
        <title>Genomic analysis of Lentibacillus sp. NKC851-2.</title>
        <authorList>
            <person name="Oh Y.J."/>
        </authorList>
    </citation>
    <scope>NUCLEOTIDE SEQUENCE [LARGE SCALE GENOMIC DNA]</scope>
    <source>
        <strain evidence="1 2">NKC851-2</strain>
    </source>
</reference>
<accession>A0A549YFB4</accession>
<proteinExistence type="predicted"/>
<dbReference type="EMBL" id="VJMZ01000001">
    <property type="protein sequence ID" value="TRM10576.1"/>
    <property type="molecule type" value="Genomic_DNA"/>
</dbReference>
<evidence type="ECO:0000313" key="2">
    <source>
        <dbReference type="Proteomes" id="UP000319280"/>
    </source>
</evidence>
<sequence>MTTSENRLIDLRDIKTYYEEEYSNTKTAQRVVGAENSRKKGINSLVLEETETGEFFLIENFQLFAALKKCIVS</sequence>
<dbReference type="AlphaFoldDB" id="A0A549YFB4"/>
<dbReference type="RefSeq" id="WP_142789864.1">
    <property type="nucleotide sequence ID" value="NZ_VJMZ01000001.1"/>
</dbReference>
<keyword evidence="2" id="KW-1185">Reference proteome</keyword>
<organism evidence="1 2">
    <name type="scientific">Lentibacillus cibarius</name>
    <dbReference type="NCBI Taxonomy" id="2583219"/>
    <lineage>
        <taxon>Bacteria</taxon>
        <taxon>Bacillati</taxon>
        <taxon>Bacillota</taxon>
        <taxon>Bacilli</taxon>
        <taxon>Bacillales</taxon>
        <taxon>Bacillaceae</taxon>
        <taxon>Lentibacillus</taxon>
    </lineage>
</organism>
<gene>
    <name evidence="1" type="ORF">FH966_01925</name>
</gene>
<name>A0A549YFB4_9BACI</name>
<evidence type="ECO:0000313" key="1">
    <source>
        <dbReference type="EMBL" id="TRM10576.1"/>
    </source>
</evidence>
<comment type="caution">
    <text evidence="1">The sequence shown here is derived from an EMBL/GenBank/DDBJ whole genome shotgun (WGS) entry which is preliminary data.</text>
</comment>